<evidence type="ECO:0000313" key="2">
    <source>
        <dbReference type="EMBL" id="GCB89882.1"/>
    </source>
</evidence>
<dbReference type="EMBL" id="BHXC01000006">
    <property type="protein sequence ID" value="GCB89882.1"/>
    <property type="molecule type" value="Genomic_DNA"/>
</dbReference>
<dbReference type="AlphaFoldDB" id="A0A059W3B0"/>
<evidence type="ECO:0000256" key="1">
    <source>
        <dbReference type="SAM" id="MobiDB-lite"/>
    </source>
</evidence>
<sequence length="94" mass="9989">MAVVNGDPDCTPGSVQHKPVGQRRAGVRTSAGFACAVRTGTTPGRTMNNFWLYLACKGPEWRTVRSVRPTAPLLPARTATAAAPAGWGRPSSRR</sequence>
<feature type="compositionally biased region" description="Low complexity" evidence="1">
    <location>
        <begin position="75"/>
        <end position="85"/>
    </location>
</feature>
<comment type="caution">
    <text evidence="2">The sequence shown here is derived from an EMBL/GenBank/DDBJ whole genome shotgun (WGS) entry which is preliminary data.</text>
</comment>
<organism evidence="2 3">
    <name type="scientific">Streptomyces noursei</name>
    <name type="common">Streptomyces albulus</name>
    <dbReference type="NCBI Taxonomy" id="1971"/>
    <lineage>
        <taxon>Bacteria</taxon>
        <taxon>Bacillati</taxon>
        <taxon>Actinomycetota</taxon>
        <taxon>Actinomycetes</taxon>
        <taxon>Kitasatosporales</taxon>
        <taxon>Streptomycetaceae</taxon>
        <taxon>Streptomyces</taxon>
    </lineage>
</organism>
<dbReference type="STRING" id="68570.DC74_1752"/>
<proteinExistence type="predicted"/>
<feature type="region of interest" description="Disordered" evidence="1">
    <location>
        <begin position="1"/>
        <end position="27"/>
    </location>
</feature>
<reference evidence="2 3" key="1">
    <citation type="journal article" date="2019" name="Microbiol. Resour. Announc.">
        <title>Draft Genome Sequence of the Most Traditional epsilon-Poly-l-Lysine Producer, Streptomyces albulus NBRC14147.</title>
        <authorList>
            <person name="Yamanaka K."/>
            <person name="Hamano Y."/>
        </authorList>
    </citation>
    <scope>NUCLEOTIDE SEQUENCE [LARGE SCALE GENOMIC DNA]</scope>
    <source>
        <strain evidence="2 3">NBRC 14147</strain>
    </source>
</reference>
<evidence type="ECO:0000313" key="3">
    <source>
        <dbReference type="Proteomes" id="UP000288351"/>
    </source>
</evidence>
<name>A0A059W3B0_STRNR</name>
<dbReference type="Proteomes" id="UP000288351">
    <property type="component" value="Unassembled WGS sequence"/>
</dbReference>
<protein>
    <submittedName>
        <fullName evidence="2">Uncharacterized protein</fullName>
    </submittedName>
</protein>
<feature type="region of interest" description="Disordered" evidence="1">
    <location>
        <begin position="75"/>
        <end position="94"/>
    </location>
</feature>
<gene>
    <name evidence="2" type="ORF">SALB_02575</name>
</gene>
<accession>A0A059W3B0</accession>